<proteinExistence type="predicted"/>
<dbReference type="PANTHER" id="PTHR34676">
    <property type="entry name" value="DUF4219 DOMAIN-CONTAINING PROTEIN-RELATED"/>
    <property type="match status" value="1"/>
</dbReference>
<accession>A0A6L2J1M5</accession>
<name>A0A6L2J1M5_TANCI</name>
<dbReference type="PANTHER" id="PTHR34676:SF8">
    <property type="entry name" value="TRANSMEMBRANE PROTEIN"/>
    <property type="match status" value="1"/>
</dbReference>
<sequence length="364" mass="42769">MQRPPLLEVDGFCFWKSRFKTFVKSKDIDLWQVIQNGDFYFEVEDSEMKLMKETLYELLKDEQNKQLSKNNEAKMTLYNALPHKEYARVFMCKTAKEIWHTLIITHQGNSQVKNFKIDLLTREYEKFLISNEETFDSGFTRFDVSLKILSQTKKVKYIIKFNAEAIHMILNRIKDNTHSIVDALSSAKGMWEAIERLQQEPDEQELEAHYMYMAKIQEVLHAADDNSGSTYDAEPLKRNVIYDSSNMCDDEAKADQNVGKPEDERVVLAFLIANLKLDVDENKMKHKQLNKSNMSLSQELEKSKQDIFYCRSELEKYKIFQTNHKDKEKAKLERAKALGLLAKAKRLHNEYSKTQSYETFCVKE</sequence>
<protein>
    <submittedName>
        <fullName evidence="1">Coiled-coil domain-containing protein 186-like</fullName>
    </submittedName>
</protein>
<gene>
    <name evidence="1" type="ORF">Tci_002488</name>
</gene>
<evidence type="ECO:0000313" key="1">
    <source>
        <dbReference type="EMBL" id="GEU30510.1"/>
    </source>
</evidence>
<dbReference type="Pfam" id="PF14223">
    <property type="entry name" value="Retrotran_gag_2"/>
    <property type="match status" value="1"/>
</dbReference>
<reference evidence="1" key="1">
    <citation type="journal article" date="2019" name="Sci. Rep.">
        <title>Draft genome of Tanacetum cinerariifolium, the natural source of mosquito coil.</title>
        <authorList>
            <person name="Yamashiro T."/>
            <person name="Shiraishi A."/>
            <person name="Satake H."/>
            <person name="Nakayama K."/>
        </authorList>
    </citation>
    <scope>NUCLEOTIDE SEQUENCE</scope>
</reference>
<organism evidence="1">
    <name type="scientific">Tanacetum cinerariifolium</name>
    <name type="common">Dalmatian daisy</name>
    <name type="synonym">Chrysanthemum cinerariifolium</name>
    <dbReference type="NCBI Taxonomy" id="118510"/>
    <lineage>
        <taxon>Eukaryota</taxon>
        <taxon>Viridiplantae</taxon>
        <taxon>Streptophyta</taxon>
        <taxon>Embryophyta</taxon>
        <taxon>Tracheophyta</taxon>
        <taxon>Spermatophyta</taxon>
        <taxon>Magnoliopsida</taxon>
        <taxon>eudicotyledons</taxon>
        <taxon>Gunneridae</taxon>
        <taxon>Pentapetalae</taxon>
        <taxon>asterids</taxon>
        <taxon>campanulids</taxon>
        <taxon>Asterales</taxon>
        <taxon>Asteraceae</taxon>
        <taxon>Asteroideae</taxon>
        <taxon>Anthemideae</taxon>
        <taxon>Anthemidinae</taxon>
        <taxon>Tanacetum</taxon>
    </lineage>
</organism>
<comment type="caution">
    <text evidence="1">The sequence shown here is derived from an EMBL/GenBank/DDBJ whole genome shotgun (WGS) entry which is preliminary data.</text>
</comment>
<dbReference type="AlphaFoldDB" id="A0A6L2J1M5"/>
<dbReference type="EMBL" id="BKCJ010000163">
    <property type="protein sequence ID" value="GEU30510.1"/>
    <property type="molecule type" value="Genomic_DNA"/>
</dbReference>